<comment type="caution">
    <text evidence="2">The sequence shown here is derived from an EMBL/GenBank/DDBJ whole genome shotgun (WGS) entry which is preliminary data.</text>
</comment>
<organism evidence="2 3">
    <name type="scientific">Tanacetum coccineum</name>
    <dbReference type="NCBI Taxonomy" id="301880"/>
    <lineage>
        <taxon>Eukaryota</taxon>
        <taxon>Viridiplantae</taxon>
        <taxon>Streptophyta</taxon>
        <taxon>Embryophyta</taxon>
        <taxon>Tracheophyta</taxon>
        <taxon>Spermatophyta</taxon>
        <taxon>Magnoliopsida</taxon>
        <taxon>eudicotyledons</taxon>
        <taxon>Gunneridae</taxon>
        <taxon>Pentapetalae</taxon>
        <taxon>asterids</taxon>
        <taxon>campanulids</taxon>
        <taxon>Asterales</taxon>
        <taxon>Asteraceae</taxon>
        <taxon>Asteroideae</taxon>
        <taxon>Anthemideae</taxon>
        <taxon>Anthemidinae</taxon>
        <taxon>Tanacetum</taxon>
    </lineage>
</organism>
<feature type="compositionally biased region" description="Basic and acidic residues" evidence="1">
    <location>
        <begin position="148"/>
        <end position="171"/>
    </location>
</feature>
<feature type="compositionally biased region" description="Polar residues" evidence="1">
    <location>
        <begin position="71"/>
        <end position="82"/>
    </location>
</feature>
<gene>
    <name evidence="2" type="ORF">Tco_1030716</name>
</gene>
<reference evidence="2" key="1">
    <citation type="journal article" date="2022" name="Int. J. Mol. Sci.">
        <title>Draft Genome of Tanacetum Coccineum: Genomic Comparison of Closely Related Tanacetum-Family Plants.</title>
        <authorList>
            <person name="Yamashiro T."/>
            <person name="Shiraishi A."/>
            <person name="Nakayama K."/>
            <person name="Satake H."/>
        </authorList>
    </citation>
    <scope>NUCLEOTIDE SEQUENCE</scope>
</reference>
<protein>
    <submittedName>
        <fullName evidence="2">Uncharacterized protein</fullName>
    </submittedName>
</protein>
<sequence length="196" mass="20896">VANVPKGPKPSSNAERVPQGTKPGAQPGHKKHSTSTQPSGSSSEATKGGSFERRTGSKTVYLKRKKEFSSAMDSNPSQTSAPTPVVAEMYKEDQQVTDDPNSLGVTSEEGAHPQLSSDKSKSAGDGSQIARTVLGTKVDTRSTFMDDENQKDKPFIASEESSKEHTERNEDTNAEPKSTSVPPPSPPVQIMQCAHT</sequence>
<reference evidence="2" key="2">
    <citation type="submission" date="2022-01" db="EMBL/GenBank/DDBJ databases">
        <authorList>
            <person name="Yamashiro T."/>
            <person name="Shiraishi A."/>
            <person name="Satake H."/>
            <person name="Nakayama K."/>
        </authorList>
    </citation>
    <scope>NUCLEOTIDE SEQUENCE</scope>
</reference>
<dbReference type="Proteomes" id="UP001151760">
    <property type="component" value="Unassembled WGS sequence"/>
</dbReference>
<feature type="compositionally biased region" description="Low complexity" evidence="1">
    <location>
        <begin position="34"/>
        <end position="46"/>
    </location>
</feature>
<feature type="non-terminal residue" evidence="2">
    <location>
        <position position="1"/>
    </location>
</feature>
<evidence type="ECO:0000313" key="2">
    <source>
        <dbReference type="EMBL" id="GJT71430.1"/>
    </source>
</evidence>
<proteinExistence type="predicted"/>
<evidence type="ECO:0000313" key="3">
    <source>
        <dbReference type="Proteomes" id="UP001151760"/>
    </source>
</evidence>
<dbReference type="EMBL" id="BQNB010018166">
    <property type="protein sequence ID" value="GJT71430.1"/>
    <property type="molecule type" value="Genomic_DNA"/>
</dbReference>
<evidence type="ECO:0000256" key="1">
    <source>
        <dbReference type="SAM" id="MobiDB-lite"/>
    </source>
</evidence>
<accession>A0ABQ5G8F7</accession>
<keyword evidence="3" id="KW-1185">Reference proteome</keyword>
<name>A0ABQ5G8F7_9ASTR</name>
<feature type="region of interest" description="Disordered" evidence="1">
    <location>
        <begin position="1"/>
        <end position="196"/>
    </location>
</feature>